<feature type="domain" description="RING-CH-type" evidence="11">
    <location>
        <begin position="74"/>
        <end position="137"/>
    </location>
</feature>
<keyword evidence="8 10" id="KW-1133">Transmembrane helix</keyword>
<dbReference type="AlphaFoldDB" id="A0A8S1LCZ5"/>
<accession>A0A8S1LCZ5</accession>
<dbReference type="PANTHER" id="PTHR46065:SF3">
    <property type="entry name" value="FI20425P1"/>
    <property type="match status" value="1"/>
</dbReference>
<feature type="transmembrane region" description="Helical" evidence="10">
    <location>
        <begin position="168"/>
        <end position="186"/>
    </location>
</feature>
<dbReference type="GO" id="GO:0008270">
    <property type="term" value="F:zinc ion binding"/>
    <property type="evidence" value="ECO:0007669"/>
    <property type="project" value="UniProtKB-KW"/>
</dbReference>
<evidence type="ECO:0000256" key="8">
    <source>
        <dbReference type="ARBA" id="ARBA00022989"/>
    </source>
</evidence>
<evidence type="ECO:0000256" key="6">
    <source>
        <dbReference type="ARBA" id="ARBA00022786"/>
    </source>
</evidence>
<dbReference type="EMBL" id="CAJJDN010000014">
    <property type="protein sequence ID" value="CAD8060744.1"/>
    <property type="molecule type" value="Genomic_DNA"/>
</dbReference>
<reference evidence="12" key="1">
    <citation type="submission" date="2021-01" db="EMBL/GenBank/DDBJ databases">
        <authorList>
            <consortium name="Genoscope - CEA"/>
            <person name="William W."/>
        </authorList>
    </citation>
    <scope>NUCLEOTIDE SEQUENCE</scope>
</reference>
<evidence type="ECO:0000256" key="4">
    <source>
        <dbReference type="ARBA" id="ARBA00022723"/>
    </source>
</evidence>
<dbReference type="Pfam" id="PF12906">
    <property type="entry name" value="RINGv"/>
    <property type="match status" value="1"/>
</dbReference>
<sequence length="231" mass="27008">MANNENNNNNDTSTQNSKFVQLNSSLQILNESINIQITQFRQKVLKTIYSKDPVRRKQIACRIYINDLDSVPGYKVSKKQICRICICEEETSKFIAPCKCKGTSEFVHQECLKMWILEQQGVNKIYNDEAIIFYILFSYTVKFVIINSILMSILMIDLISINLKGLKIKLNYVGLFKYSLLFSLFLDPFKQLQFLELNLQRLLPLLLYLAQLLSFQLFIQFSILVQLLMFK</sequence>
<evidence type="ECO:0000256" key="5">
    <source>
        <dbReference type="ARBA" id="ARBA00022771"/>
    </source>
</evidence>
<keyword evidence="2" id="KW-0808">Transferase</keyword>
<evidence type="ECO:0000313" key="12">
    <source>
        <dbReference type="EMBL" id="CAD8060744.1"/>
    </source>
</evidence>
<evidence type="ECO:0000259" key="11">
    <source>
        <dbReference type="PROSITE" id="PS51292"/>
    </source>
</evidence>
<protein>
    <recommendedName>
        <fullName evidence="11">RING-CH-type domain-containing protein</fullName>
    </recommendedName>
</protein>
<keyword evidence="9 10" id="KW-0472">Membrane</keyword>
<evidence type="ECO:0000256" key="10">
    <source>
        <dbReference type="SAM" id="Phobius"/>
    </source>
</evidence>
<dbReference type="Proteomes" id="UP000692954">
    <property type="component" value="Unassembled WGS sequence"/>
</dbReference>
<evidence type="ECO:0000313" key="13">
    <source>
        <dbReference type="Proteomes" id="UP000692954"/>
    </source>
</evidence>
<name>A0A8S1LCZ5_9CILI</name>
<dbReference type="PROSITE" id="PS51292">
    <property type="entry name" value="ZF_RING_CH"/>
    <property type="match status" value="1"/>
</dbReference>
<evidence type="ECO:0000256" key="7">
    <source>
        <dbReference type="ARBA" id="ARBA00022833"/>
    </source>
</evidence>
<feature type="transmembrane region" description="Helical" evidence="10">
    <location>
        <begin position="206"/>
        <end position="230"/>
    </location>
</feature>
<dbReference type="CDD" id="cd16495">
    <property type="entry name" value="RING_CH-C4HC3_MARCH"/>
    <property type="match status" value="1"/>
</dbReference>
<dbReference type="InterPro" id="IPR011016">
    <property type="entry name" value="Znf_RING-CH"/>
</dbReference>
<keyword evidence="4" id="KW-0479">Metal-binding</keyword>
<feature type="transmembrane region" description="Helical" evidence="10">
    <location>
        <begin position="131"/>
        <end position="156"/>
    </location>
</feature>
<dbReference type="PANTHER" id="PTHR46065">
    <property type="entry name" value="E3 UBIQUITIN-PROTEIN LIGASE MARCH 2/3 FAMILY MEMBER"/>
    <property type="match status" value="1"/>
</dbReference>
<dbReference type="GO" id="GO:0016020">
    <property type="term" value="C:membrane"/>
    <property type="evidence" value="ECO:0007669"/>
    <property type="project" value="UniProtKB-SubCell"/>
</dbReference>
<dbReference type="SMART" id="SM00744">
    <property type="entry name" value="RINGv"/>
    <property type="match status" value="1"/>
</dbReference>
<evidence type="ECO:0000256" key="1">
    <source>
        <dbReference type="ARBA" id="ARBA00004370"/>
    </source>
</evidence>
<keyword evidence="3 10" id="KW-0812">Transmembrane</keyword>
<comment type="subcellular location">
    <subcellularLocation>
        <location evidence="1">Membrane</location>
    </subcellularLocation>
</comment>
<keyword evidence="7" id="KW-0862">Zinc</keyword>
<dbReference type="GO" id="GO:0016740">
    <property type="term" value="F:transferase activity"/>
    <property type="evidence" value="ECO:0007669"/>
    <property type="project" value="UniProtKB-KW"/>
</dbReference>
<proteinExistence type="predicted"/>
<keyword evidence="5" id="KW-0863">Zinc-finger</keyword>
<organism evidence="12 13">
    <name type="scientific">Paramecium sonneborni</name>
    <dbReference type="NCBI Taxonomy" id="65129"/>
    <lineage>
        <taxon>Eukaryota</taxon>
        <taxon>Sar</taxon>
        <taxon>Alveolata</taxon>
        <taxon>Ciliophora</taxon>
        <taxon>Intramacronucleata</taxon>
        <taxon>Oligohymenophorea</taxon>
        <taxon>Peniculida</taxon>
        <taxon>Parameciidae</taxon>
        <taxon>Paramecium</taxon>
    </lineage>
</organism>
<comment type="caution">
    <text evidence="12">The sequence shown here is derived from an EMBL/GenBank/DDBJ whole genome shotgun (WGS) entry which is preliminary data.</text>
</comment>
<evidence type="ECO:0000256" key="2">
    <source>
        <dbReference type="ARBA" id="ARBA00022679"/>
    </source>
</evidence>
<dbReference type="OrthoDB" id="298800at2759"/>
<keyword evidence="6" id="KW-0833">Ubl conjugation pathway</keyword>
<keyword evidence="13" id="KW-1185">Reference proteome</keyword>
<evidence type="ECO:0000256" key="9">
    <source>
        <dbReference type="ARBA" id="ARBA00023136"/>
    </source>
</evidence>
<evidence type="ECO:0000256" key="3">
    <source>
        <dbReference type="ARBA" id="ARBA00022692"/>
    </source>
</evidence>
<gene>
    <name evidence="12" type="ORF">PSON_ATCC_30995.1.T0140438</name>
</gene>